<dbReference type="Proteomes" id="UP000250369">
    <property type="component" value="Unassembled WGS sequence"/>
</dbReference>
<dbReference type="CDD" id="cd07771">
    <property type="entry name" value="ASKHA_NBD_FGGY_RhaB-like"/>
    <property type="match status" value="1"/>
</dbReference>
<dbReference type="GO" id="GO:0006071">
    <property type="term" value="P:glycerol metabolic process"/>
    <property type="evidence" value="ECO:0007669"/>
    <property type="project" value="TreeGrafter"/>
</dbReference>
<evidence type="ECO:0000256" key="4">
    <source>
        <dbReference type="ARBA" id="ARBA00022777"/>
    </source>
</evidence>
<dbReference type="GO" id="GO:0005524">
    <property type="term" value="F:ATP binding"/>
    <property type="evidence" value="ECO:0007669"/>
    <property type="project" value="UniProtKB-KW"/>
</dbReference>
<keyword evidence="5" id="KW-0067">ATP-binding</keyword>
<dbReference type="PANTHER" id="PTHR10196">
    <property type="entry name" value="SUGAR KINASE"/>
    <property type="match status" value="1"/>
</dbReference>
<keyword evidence="7" id="KW-0684">Rhamnose metabolism</keyword>
<comment type="caution">
    <text evidence="10">The sequence shown here is derived from an EMBL/GenBank/DDBJ whole genome shotgun (WGS) entry which is preliminary data.</text>
</comment>
<evidence type="ECO:0000313" key="11">
    <source>
        <dbReference type="Proteomes" id="UP000250369"/>
    </source>
</evidence>
<reference evidence="10 11" key="1">
    <citation type="journal article" date="2009" name="Int. J. Syst. Evol. Microbiol.">
        <title>Paenibacillus contaminans sp. nov., isolated from a contaminated laboratory plate.</title>
        <authorList>
            <person name="Chou J.H."/>
            <person name="Lee J.H."/>
            <person name="Lin M.C."/>
            <person name="Chang P.S."/>
            <person name="Arun A.B."/>
            <person name="Young C.C."/>
            <person name="Chen W.M."/>
        </authorList>
    </citation>
    <scope>NUCLEOTIDE SEQUENCE [LARGE SCALE GENOMIC DNA]</scope>
    <source>
        <strain evidence="10 11">CKOBP-6</strain>
    </source>
</reference>
<dbReference type="EMBL" id="QMFB01000004">
    <property type="protein sequence ID" value="RAV21683.1"/>
    <property type="molecule type" value="Genomic_DNA"/>
</dbReference>
<gene>
    <name evidence="10" type="ORF">DQG23_10560</name>
</gene>
<dbReference type="InterPro" id="IPR043129">
    <property type="entry name" value="ATPase_NBD"/>
</dbReference>
<organism evidence="10 11">
    <name type="scientific">Paenibacillus contaminans</name>
    <dbReference type="NCBI Taxonomy" id="450362"/>
    <lineage>
        <taxon>Bacteria</taxon>
        <taxon>Bacillati</taxon>
        <taxon>Bacillota</taxon>
        <taxon>Bacilli</taxon>
        <taxon>Bacillales</taxon>
        <taxon>Paenibacillaceae</taxon>
        <taxon>Paenibacillus</taxon>
    </lineage>
</organism>
<evidence type="ECO:0000256" key="1">
    <source>
        <dbReference type="ARBA" id="ARBA00009156"/>
    </source>
</evidence>
<name>A0A329MSL8_9BACL</name>
<evidence type="ECO:0000256" key="5">
    <source>
        <dbReference type="ARBA" id="ARBA00022840"/>
    </source>
</evidence>
<comment type="similarity">
    <text evidence="1">Belongs to the FGGY kinase family.</text>
</comment>
<protein>
    <submittedName>
        <fullName evidence="10">Rhamnulokinase</fullName>
    </submittedName>
</protein>
<keyword evidence="6" id="KW-1015">Disulfide bond</keyword>
<dbReference type="GO" id="GO:0008993">
    <property type="term" value="F:rhamnulokinase activity"/>
    <property type="evidence" value="ECO:0007669"/>
    <property type="project" value="InterPro"/>
</dbReference>
<dbReference type="InterPro" id="IPR013449">
    <property type="entry name" value="Rhamnulokinase"/>
</dbReference>
<keyword evidence="11" id="KW-1185">Reference proteome</keyword>
<feature type="domain" description="Carbohydrate kinase FGGY C-terminal" evidence="9">
    <location>
        <begin position="284"/>
        <end position="476"/>
    </location>
</feature>
<dbReference type="PANTHER" id="PTHR10196:SF93">
    <property type="entry name" value="L-RHAMNULOKINASE"/>
    <property type="match status" value="1"/>
</dbReference>
<dbReference type="GO" id="GO:0019301">
    <property type="term" value="P:rhamnose catabolic process"/>
    <property type="evidence" value="ECO:0007669"/>
    <property type="project" value="InterPro"/>
</dbReference>
<keyword evidence="4 10" id="KW-0418">Kinase</keyword>
<evidence type="ECO:0000256" key="2">
    <source>
        <dbReference type="ARBA" id="ARBA00022679"/>
    </source>
</evidence>
<accession>A0A329MSL8</accession>
<dbReference type="OrthoDB" id="9761504at2"/>
<sequence>MVSRTTTVLAFDLGAGSGRAVIGRLTKGNETGAERPLISVSEVHRFPNDPVQAGGRLHWDILRLLHEIKQGIRKAQLQYGTGSPIAEEVTVSLQADSTSIASIGIDSWAVDFGLLDKNGELLGNPYHYRDRHTDGMIEELGELLGRERIFAESGIQFLPFNTIYQLYALKKADSPLLKQAETLLMIPDLLIYFLTGEKVCEFTNASTTQLLHPVRKEWNAQTLKELGVPAELMLPPVQPGTVVGKLSPEVTDELDVPEIPVIAVGEHDTASAVAAVPAGGEPFAYLICGTWSLLGTEVSEPVLGPQALEWNFTNEGGVGGTYRLLRNIMGLWLLQESKRHWDNSGSSRSFEELVRLAEQAEPFRCLINPDDDMFLPPGDIPERIQAFCRQTGQYVPQTEGEIVRCIMESLALTYRRVLERTESLAGASYSGLHMVGGGINNKMLCQFTSNAIGRPVWAGPVEASAIGNVLVQLMALGEIANLQEGRAIVRNSFPIEEYEPKQSEEWRQAYVSFLKLVQ</sequence>
<dbReference type="Pfam" id="PF02782">
    <property type="entry name" value="FGGY_C"/>
    <property type="match status" value="1"/>
</dbReference>
<proteinExistence type="inferred from homology"/>
<dbReference type="GO" id="GO:0004370">
    <property type="term" value="F:glycerol kinase activity"/>
    <property type="evidence" value="ECO:0007669"/>
    <property type="project" value="TreeGrafter"/>
</dbReference>
<dbReference type="InterPro" id="IPR018484">
    <property type="entry name" value="FGGY_N"/>
</dbReference>
<dbReference type="InterPro" id="IPR018485">
    <property type="entry name" value="FGGY_C"/>
</dbReference>
<evidence type="ECO:0000256" key="3">
    <source>
        <dbReference type="ARBA" id="ARBA00022741"/>
    </source>
</evidence>
<dbReference type="Gene3D" id="3.30.420.40">
    <property type="match status" value="2"/>
</dbReference>
<evidence type="ECO:0000256" key="7">
    <source>
        <dbReference type="ARBA" id="ARBA00023308"/>
    </source>
</evidence>
<keyword evidence="3" id="KW-0547">Nucleotide-binding</keyword>
<evidence type="ECO:0000259" key="8">
    <source>
        <dbReference type="Pfam" id="PF00370"/>
    </source>
</evidence>
<dbReference type="Pfam" id="PF00370">
    <property type="entry name" value="FGGY_N"/>
    <property type="match status" value="1"/>
</dbReference>
<feature type="domain" description="Carbohydrate kinase FGGY N-terminal" evidence="8">
    <location>
        <begin position="8"/>
        <end position="273"/>
    </location>
</feature>
<evidence type="ECO:0000256" key="6">
    <source>
        <dbReference type="ARBA" id="ARBA00023157"/>
    </source>
</evidence>
<keyword evidence="2" id="KW-0808">Transferase</keyword>
<dbReference type="GO" id="GO:0005829">
    <property type="term" value="C:cytosol"/>
    <property type="evidence" value="ECO:0007669"/>
    <property type="project" value="TreeGrafter"/>
</dbReference>
<evidence type="ECO:0000259" key="9">
    <source>
        <dbReference type="Pfam" id="PF02782"/>
    </source>
</evidence>
<evidence type="ECO:0000313" key="10">
    <source>
        <dbReference type="EMBL" id="RAV21683.1"/>
    </source>
</evidence>
<dbReference type="SUPFAM" id="SSF53067">
    <property type="entry name" value="Actin-like ATPase domain"/>
    <property type="match status" value="2"/>
</dbReference>
<dbReference type="AlphaFoldDB" id="A0A329MSL8"/>